<keyword evidence="2" id="KW-0449">Lipoprotein</keyword>
<keyword evidence="1" id="KW-0732">Signal</keyword>
<proteinExistence type="predicted"/>
<reference evidence="3" key="1">
    <citation type="submission" date="2009-12" db="EMBL/GenBank/DDBJ databases">
        <title>Complete sequence of Treponema primitia strain ZAS-2.</title>
        <authorList>
            <person name="Tetu S.G."/>
            <person name="Matson E."/>
            <person name="Ren Q."/>
            <person name="Seshadri R."/>
            <person name="Elbourne L."/>
            <person name="Hassan K.A."/>
            <person name="Durkin A."/>
            <person name="Radune D."/>
            <person name="Mohamoud Y."/>
            <person name="Shay R."/>
            <person name="Jin S."/>
            <person name="Zhang X."/>
            <person name="Lucey K."/>
            <person name="Ballor N.R."/>
            <person name="Ottesen E."/>
            <person name="Rosenthal R."/>
            <person name="Allen A."/>
            <person name="Leadbetter J.R."/>
            <person name="Paulsen I.T."/>
        </authorList>
    </citation>
    <scope>NUCLEOTIDE SEQUENCE [LARGE SCALE GENOMIC DNA]</scope>
    <source>
        <strain evidence="3">ATCC BAA-887 / DSM 12427 / ZAS-2</strain>
    </source>
</reference>
<dbReference type="HOGENOM" id="CLU_1159515_0_0_12"/>
<dbReference type="RefSeq" id="WP_015709439.1">
    <property type="nucleotide sequence ID" value="NC_015578.1"/>
</dbReference>
<organism evidence="2 3">
    <name type="scientific">Treponema primitia (strain ATCC BAA-887 / DSM 12427 / ZAS-2)</name>
    <dbReference type="NCBI Taxonomy" id="545694"/>
    <lineage>
        <taxon>Bacteria</taxon>
        <taxon>Pseudomonadati</taxon>
        <taxon>Spirochaetota</taxon>
        <taxon>Spirochaetia</taxon>
        <taxon>Spirochaetales</taxon>
        <taxon>Treponemataceae</taxon>
        <taxon>Treponema</taxon>
    </lineage>
</organism>
<keyword evidence="3" id="KW-1185">Reference proteome</keyword>
<dbReference type="KEGG" id="tpi:TREPR_0585"/>
<dbReference type="OrthoDB" id="359084at2"/>
<dbReference type="Proteomes" id="UP000009223">
    <property type="component" value="Chromosome"/>
</dbReference>
<gene>
    <name evidence="2" type="ordered locus">TREPR_0585</name>
</gene>
<dbReference type="eggNOG" id="ENOG502ZAHZ">
    <property type="taxonomic scope" value="Bacteria"/>
</dbReference>
<dbReference type="EMBL" id="CP001843">
    <property type="protein sequence ID" value="AEF84403.1"/>
    <property type="molecule type" value="Genomic_DNA"/>
</dbReference>
<feature type="signal peptide" evidence="1">
    <location>
        <begin position="1"/>
        <end position="21"/>
    </location>
</feature>
<reference evidence="2 3" key="2">
    <citation type="journal article" date="2011" name="ISME J.">
        <title>RNA-seq reveals cooperative metabolic interactions between two termite-gut spirochete species in co-culture.</title>
        <authorList>
            <person name="Rosenthal A.Z."/>
            <person name="Matson E.G."/>
            <person name="Eldar A."/>
            <person name="Leadbetter J.R."/>
        </authorList>
    </citation>
    <scope>NUCLEOTIDE SEQUENCE [LARGE SCALE GENOMIC DNA]</scope>
    <source>
        <strain evidence="3">ATCC BAA-887 / DSM 12427 / ZAS-2</strain>
    </source>
</reference>
<evidence type="ECO:0000313" key="2">
    <source>
        <dbReference type="EMBL" id="AEF84403.1"/>
    </source>
</evidence>
<sequence length="235" mass="25741">MKKCVLLIVGALLVLAGCNRAQTGSRESDEALEAFNAIVKANLGRKGYHDALKHWGLSLPGGGKFEWTKDTGANNIDFAMVIPAEPFIRAGLDVTRLDGSGYVFQASKTEGGEVLPDLLLHPYNVSDKKESAQGSEDAFRRILKQKNSLVKYHGDLQHYRLFLFNEGETPFEVQWTEKLGLNDADIIFVIPADPLIRAGLDIARLDSGWFFKEAAGDTGMGASPNQLVEVYSLAN</sequence>
<dbReference type="STRING" id="545694.TREPR_0585"/>
<feature type="chain" id="PRO_5003331955" evidence="1">
    <location>
        <begin position="22"/>
        <end position="235"/>
    </location>
</feature>
<dbReference type="PROSITE" id="PS51257">
    <property type="entry name" value="PROKAR_LIPOPROTEIN"/>
    <property type="match status" value="1"/>
</dbReference>
<evidence type="ECO:0000256" key="1">
    <source>
        <dbReference type="SAM" id="SignalP"/>
    </source>
</evidence>
<dbReference type="AlphaFoldDB" id="F5YKQ7"/>
<name>F5YKQ7_TREPZ</name>
<protein>
    <submittedName>
        <fullName evidence="2">Putative lipoprotein</fullName>
    </submittedName>
</protein>
<accession>F5YKQ7</accession>
<evidence type="ECO:0000313" key="3">
    <source>
        <dbReference type="Proteomes" id="UP000009223"/>
    </source>
</evidence>